<comment type="caution">
    <text evidence="3">The sequence shown here is derived from an EMBL/GenBank/DDBJ whole genome shotgun (WGS) entry which is preliminary data.</text>
</comment>
<evidence type="ECO:0000259" key="2">
    <source>
        <dbReference type="Pfam" id="PF24463"/>
    </source>
</evidence>
<organism evidence="3 4">
    <name type="scientific">Blastopirellula marina DSM 3645</name>
    <dbReference type="NCBI Taxonomy" id="314230"/>
    <lineage>
        <taxon>Bacteria</taxon>
        <taxon>Pseudomonadati</taxon>
        <taxon>Planctomycetota</taxon>
        <taxon>Planctomycetia</taxon>
        <taxon>Pirellulales</taxon>
        <taxon>Pirellulaceae</taxon>
        <taxon>Blastopirellula</taxon>
    </lineage>
</organism>
<feature type="domain" description="DUF7577" evidence="2">
    <location>
        <begin position="22"/>
        <end position="47"/>
    </location>
</feature>
<evidence type="ECO:0000313" key="4">
    <source>
        <dbReference type="Proteomes" id="UP000004358"/>
    </source>
</evidence>
<feature type="transmembrane region" description="Helical" evidence="1">
    <location>
        <begin position="70"/>
        <end position="91"/>
    </location>
</feature>
<protein>
    <recommendedName>
        <fullName evidence="2">DUF7577 domain-containing protein</fullName>
    </recommendedName>
</protein>
<keyword evidence="1" id="KW-0472">Membrane</keyword>
<evidence type="ECO:0000256" key="1">
    <source>
        <dbReference type="SAM" id="Phobius"/>
    </source>
</evidence>
<evidence type="ECO:0000313" key="3">
    <source>
        <dbReference type="EMBL" id="EAQ81431.1"/>
    </source>
</evidence>
<keyword evidence="1" id="KW-1133">Transmembrane helix</keyword>
<dbReference type="AlphaFoldDB" id="A3ZQF5"/>
<gene>
    <name evidence="3" type="ORF">DSM3645_23606</name>
</gene>
<keyword evidence="1" id="KW-0812">Transmembrane</keyword>
<dbReference type="Pfam" id="PF24463">
    <property type="entry name" value="DUF7577"/>
    <property type="match status" value="1"/>
</dbReference>
<feature type="transmembrane region" description="Helical" evidence="1">
    <location>
        <begin position="137"/>
        <end position="170"/>
    </location>
</feature>
<dbReference type="STRING" id="314230.DSM3645_23606"/>
<name>A3ZQF5_9BACT</name>
<proteinExistence type="predicted"/>
<dbReference type="InterPro" id="IPR055999">
    <property type="entry name" value="DUF7577"/>
</dbReference>
<dbReference type="Proteomes" id="UP000004358">
    <property type="component" value="Unassembled WGS sequence"/>
</dbReference>
<dbReference type="EMBL" id="AANZ01000005">
    <property type="protein sequence ID" value="EAQ81431.1"/>
    <property type="molecule type" value="Genomic_DNA"/>
</dbReference>
<sequence length="181" mass="20041">MALMNEPDDLRKPSLKSQEIPTIECRRCGAENYANAVLCWICQSRLHEEIGSDAKMTRDKPEFAQQPSGVYANLLLCFLIPALLVIGIGLFYLNVTWFVYFVVFISLPLLAIAVGLRQALLSTNQDIRSAGEILTPIYLVFLSVFGTLGIVVLVILAILALVFGFFAALFEMCTNMSNTGR</sequence>
<reference evidence="3 4" key="1">
    <citation type="submission" date="2006-02" db="EMBL/GenBank/DDBJ databases">
        <authorList>
            <person name="Amann R."/>
            <person name="Ferriera S."/>
            <person name="Johnson J."/>
            <person name="Kravitz S."/>
            <person name="Halpern A."/>
            <person name="Remington K."/>
            <person name="Beeson K."/>
            <person name="Tran B."/>
            <person name="Rogers Y.-H."/>
            <person name="Friedman R."/>
            <person name="Venter J.C."/>
        </authorList>
    </citation>
    <scope>NUCLEOTIDE SEQUENCE [LARGE SCALE GENOMIC DNA]</scope>
    <source>
        <strain evidence="3 4">DSM 3645</strain>
    </source>
</reference>
<feature type="transmembrane region" description="Helical" evidence="1">
    <location>
        <begin position="97"/>
        <end position="116"/>
    </location>
</feature>
<accession>A3ZQF5</accession>
<dbReference type="HOGENOM" id="CLU_1486321_0_0_0"/>